<sequence>MIVVNAQVINDSSKNIVKGKIKLLEVSNYVGYNVGKTIPQSPYLVNVRGDNHREQRRKIATGEQELCIAKNSKGNVQLYLQVPSTVPSFNYCPIIKVEYVVELKFESTGSLNSNIETAVPVIIGTIPIRERLSQEPTPTSSKIYPSLPEMDSPPPYSQENIQGDSLLPPFSYVESVKGIEGTVIDKYSIEVSYMFLDIRSTHSYLKSTKRQKKAMGKNLWIDPKQVTLHQKFQISHDSLIAFHFNDFKVIRDV</sequence>
<accession>W2SI67</accession>
<keyword evidence="4" id="KW-1185">Reference proteome</keyword>
<dbReference type="AlphaFoldDB" id="W2SI67"/>
<dbReference type="SUPFAM" id="SSF81296">
    <property type="entry name" value="E set domains"/>
    <property type="match status" value="1"/>
</dbReference>
<evidence type="ECO:0000256" key="1">
    <source>
        <dbReference type="SAM" id="MobiDB-lite"/>
    </source>
</evidence>
<dbReference type="InterPro" id="IPR014752">
    <property type="entry name" value="Arrestin-like_C"/>
</dbReference>
<evidence type="ECO:0000259" key="2">
    <source>
        <dbReference type="SMART" id="SM01017"/>
    </source>
</evidence>
<dbReference type="GO" id="GO:0005737">
    <property type="term" value="C:cytoplasm"/>
    <property type="evidence" value="ECO:0007669"/>
    <property type="project" value="TreeGrafter"/>
</dbReference>
<dbReference type="OrthoDB" id="2333384at2759"/>
<gene>
    <name evidence="3" type="ORF">NECAME_15423</name>
</gene>
<evidence type="ECO:0000313" key="3">
    <source>
        <dbReference type="EMBL" id="ETN69260.1"/>
    </source>
</evidence>
<dbReference type="Gene3D" id="2.60.40.640">
    <property type="match status" value="1"/>
</dbReference>
<proteinExistence type="predicted"/>
<dbReference type="InterPro" id="IPR050357">
    <property type="entry name" value="Arrestin_domain-protein"/>
</dbReference>
<feature type="compositionally biased region" description="Polar residues" evidence="1">
    <location>
        <begin position="134"/>
        <end position="143"/>
    </location>
</feature>
<dbReference type="PANTHER" id="PTHR11188">
    <property type="entry name" value="ARRESTIN DOMAIN CONTAINING PROTEIN"/>
    <property type="match status" value="1"/>
</dbReference>
<name>W2SI67_NECAM</name>
<dbReference type="EMBL" id="KI669139">
    <property type="protein sequence ID" value="ETN69260.1"/>
    <property type="molecule type" value="Genomic_DNA"/>
</dbReference>
<dbReference type="Proteomes" id="UP000053676">
    <property type="component" value="Unassembled WGS sequence"/>
</dbReference>
<reference evidence="4" key="1">
    <citation type="journal article" date="2014" name="Nat. Genet.">
        <title>Genome of the human hookworm Necator americanus.</title>
        <authorList>
            <person name="Tang Y.T."/>
            <person name="Gao X."/>
            <person name="Rosa B.A."/>
            <person name="Abubucker S."/>
            <person name="Hallsworth-Pepin K."/>
            <person name="Martin J."/>
            <person name="Tyagi R."/>
            <person name="Heizer E."/>
            <person name="Zhang X."/>
            <person name="Bhonagiri-Palsikar V."/>
            <person name="Minx P."/>
            <person name="Warren W.C."/>
            <person name="Wang Q."/>
            <person name="Zhan B."/>
            <person name="Hotez P.J."/>
            <person name="Sternberg P.W."/>
            <person name="Dougall A."/>
            <person name="Gaze S.T."/>
            <person name="Mulvenna J."/>
            <person name="Sotillo J."/>
            <person name="Ranganathan S."/>
            <person name="Rabelo E.M."/>
            <person name="Wilson R.K."/>
            <person name="Felgner P.L."/>
            <person name="Bethony J."/>
            <person name="Hawdon J.M."/>
            <person name="Gasser R.B."/>
            <person name="Loukas A."/>
            <person name="Mitreva M."/>
        </authorList>
    </citation>
    <scope>NUCLEOTIDE SEQUENCE [LARGE SCALE GENOMIC DNA]</scope>
</reference>
<dbReference type="InterPro" id="IPR014756">
    <property type="entry name" value="Ig_E-set"/>
</dbReference>
<dbReference type="SMART" id="SM01017">
    <property type="entry name" value="Arrestin_C"/>
    <property type="match status" value="1"/>
</dbReference>
<dbReference type="Pfam" id="PF02752">
    <property type="entry name" value="Arrestin_C"/>
    <property type="match status" value="1"/>
</dbReference>
<evidence type="ECO:0000313" key="4">
    <source>
        <dbReference type="Proteomes" id="UP000053676"/>
    </source>
</evidence>
<dbReference type="GO" id="GO:0015031">
    <property type="term" value="P:protein transport"/>
    <property type="evidence" value="ECO:0007669"/>
    <property type="project" value="TreeGrafter"/>
</dbReference>
<dbReference type="KEGG" id="nai:NECAME_15423"/>
<organism evidence="3 4">
    <name type="scientific">Necator americanus</name>
    <name type="common">Human hookworm</name>
    <dbReference type="NCBI Taxonomy" id="51031"/>
    <lineage>
        <taxon>Eukaryota</taxon>
        <taxon>Metazoa</taxon>
        <taxon>Ecdysozoa</taxon>
        <taxon>Nematoda</taxon>
        <taxon>Chromadorea</taxon>
        <taxon>Rhabditida</taxon>
        <taxon>Rhabditina</taxon>
        <taxon>Rhabditomorpha</taxon>
        <taxon>Strongyloidea</taxon>
        <taxon>Ancylostomatidae</taxon>
        <taxon>Bunostominae</taxon>
        <taxon>Necator</taxon>
    </lineage>
</organism>
<feature type="region of interest" description="Disordered" evidence="1">
    <location>
        <begin position="133"/>
        <end position="156"/>
    </location>
</feature>
<protein>
    <submittedName>
        <fullName evidence="3">Arrestin domain protein</fullName>
    </submittedName>
</protein>
<dbReference type="InterPro" id="IPR011022">
    <property type="entry name" value="Arrestin_C-like"/>
</dbReference>
<feature type="domain" description="Arrestin C-terminal-like" evidence="2">
    <location>
        <begin position="2"/>
        <end position="128"/>
    </location>
</feature>
<dbReference type="PANTHER" id="PTHR11188:SF175">
    <property type="entry name" value="ARRESTIN C-TERMINAL-LIKE DOMAIN-CONTAINING PROTEIN"/>
    <property type="match status" value="1"/>
</dbReference>